<accession>Q97H46</accession>
<dbReference type="EMBL" id="AE001437">
    <property type="protein sequence ID" value="AAK80125.1"/>
    <property type="molecule type" value="Genomic_DNA"/>
</dbReference>
<dbReference type="GeneID" id="44998647"/>
<comment type="similarity">
    <text evidence="1 4">Belongs to the bacterial flagellin family.</text>
</comment>
<dbReference type="InterPro" id="IPR042187">
    <property type="entry name" value="Flagellin_C_sub2"/>
</dbReference>
<dbReference type="eggNOG" id="COG1344">
    <property type="taxonomic scope" value="Bacteria"/>
</dbReference>
<comment type="function">
    <text evidence="4">Flagellin is the subunit protein which polymerizes to form the filaments of bacterial flagella.</text>
</comment>
<dbReference type="HOGENOM" id="CLU_011142_2_0_9"/>
<dbReference type="PIR" id="B97167">
    <property type="entry name" value="B97167"/>
</dbReference>
<dbReference type="PANTHER" id="PTHR42792:SF2">
    <property type="entry name" value="FLAGELLIN"/>
    <property type="match status" value="1"/>
</dbReference>
<feature type="domain" description="Flagellin N-terminal" evidence="5">
    <location>
        <begin position="3"/>
        <end position="139"/>
    </location>
</feature>
<evidence type="ECO:0000313" key="7">
    <source>
        <dbReference type="EMBL" id="AAK80125.1"/>
    </source>
</evidence>
<dbReference type="OrthoDB" id="9796789at2"/>
<organism evidence="7 8">
    <name type="scientific">Clostridium acetobutylicum (strain ATCC 824 / DSM 792 / JCM 1419 / IAM 19013 / LMG 5710 / NBRC 13948 / NRRL B-527 / VKM B-1787 / 2291 / W)</name>
    <dbReference type="NCBI Taxonomy" id="272562"/>
    <lineage>
        <taxon>Bacteria</taxon>
        <taxon>Bacillati</taxon>
        <taxon>Bacillota</taxon>
        <taxon>Clostridia</taxon>
        <taxon>Eubacteriales</taxon>
        <taxon>Clostridiaceae</taxon>
        <taxon>Clostridium</taxon>
    </lineage>
</organism>
<proteinExistence type="inferred from homology"/>
<dbReference type="PRINTS" id="PR00207">
    <property type="entry name" value="FLAGELLIN"/>
</dbReference>
<evidence type="ECO:0000259" key="6">
    <source>
        <dbReference type="Pfam" id="PF00700"/>
    </source>
</evidence>
<evidence type="ECO:0000256" key="1">
    <source>
        <dbReference type="ARBA" id="ARBA00005709"/>
    </source>
</evidence>
<evidence type="ECO:0000256" key="3">
    <source>
        <dbReference type="ARBA" id="ARBA00023143"/>
    </source>
</evidence>
<dbReference type="GO" id="GO:0009288">
    <property type="term" value="C:bacterial-type flagellum"/>
    <property type="evidence" value="ECO:0007669"/>
    <property type="project" value="UniProtKB-SubCell"/>
</dbReference>
<dbReference type="KEGG" id="cac:CA_C2167"/>
<keyword evidence="7" id="KW-0969">Cilium</keyword>
<dbReference type="GO" id="GO:0005198">
    <property type="term" value="F:structural molecule activity"/>
    <property type="evidence" value="ECO:0007669"/>
    <property type="project" value="UniProtKB-UniRule"/>
</dbReference>
<dbReference type="GO" id="GO:0005576">
    <property type="term" value="C:extracellular region"/>
    <property type="evidence" value="ECO:0007669"/>
    <property type="project" value="UniProtKB-SubCell"/>
</dbReference>
<name>Q97H46_CLOAB</name>
<keyword evidence="4" id="KW-0964">Secreted</keyword>
<dbReference type="Pfam" id="PF00669">
    <property type="entry name" value="Flagellin_N"/>
    <property type="match status" value="1"/>
</dbReference>
<sequence length="283" mass="30939">MRINHNMAALSLFYEQKSVEGQQATSLERISSGLKINSAKDGPAALEKSEKMRMQIRGMQMAARNVQDGISMFQTAEGGMSNVSDMLQRMRDLVLESGDSSKTDSDKKNIQLEIDEIKNGINDITKNTNFNGKPLLASNEKSEITIGNNVGETVQFSFYDLSSESLGQKDANGNVTSSIRNVNLQADSLNANLATIDSALSTVLDARAQYGAIENRFEDTYNNLNSFSEGVQQAESDIRDSDVADEMITYTKTGVLMNAGDAMLAQANQLPKDILNILSSIRK</sequence>
<evidence type="ECO:0000259" key="5">
    <source>
        <dbReference type="Pfam" id="PF00669"/>
    </source>
</evidence>
<keyword evidence="7" id="KW-0282">Flagellum</keyword>
<dbReference type="AlphaFoldDB" id="Q97H46"/>
<gene>
    <name evidence="7" type="ordered locus">CA_C2167</name>
</gene>
<dbReference type="InterPro" id="IPR001029">
    <property type="entry name" value="Flagellin_N"/>
</dbReference>
<feature type="domain" description="Flagellin C-terminal" evidence="6">
    <location>
        <begin position="194"/>
        <end position="278"/>
    </location>
</feature>
<keyword evidence="8" id="KW-1185">Reference proteome</keyword>
<dbReference type="InterPro" id="IPR046358">
    <property type="entry name" value="Flagellin_C"/>
</dbReference>
<dbReference type="Gene3D" id="1.20.1330.10">
    <property type="entry name" value="f41 fragment of flagellin, N-terminal domain"/>
    <property type="match status" value="1"/>
</dbReference>
<keyword evidence="3 4" id="KW-0975">Bacterial flagellum</keyword>
<reference evidence="7 8" key="1">
    <citation type="journal article" date="2001" name="J. Bacteriol.">
        <title>Genome sequence and comparative analysis of the solvent-producing bacterium Clostridium acetobutylicum.</title>
        <authorList>
            <person name="Nolling J."/>
            <person name="Breton G."/>
            <person name="Omelchenko M.V."/>
            <person name="Makarova K.S."/>
            <person name="Zeng Q."/>
            <person name="Gibson R."/>
            <person name="Lee H.M."/>
            <person name="Dubois J."/>
            <person name="Qiu D."/>
            <person name="Hitti J."/>
            <person name="Wolf Y.I."/>
            <person name="Tatusov R.L."/>
            <person name="Sabathe F."/>
            <person name="Doucette-Stamm L."/>
            <person name="Soucaille P."/>
            <person name="Daly M.J."/>
            <person name="Bennett G.N."/>
            <person name="Koonin E.V."/>
            <person name="Smith D.R."/>
        </authorList>
    </citation>
    <scope>NUCLEOTIDE SEQUENCE [LARGE SCALE GENOMIC DNA]</scope>
    <source>
        <strain evidence="8">ATCC 824 / DSM 792 / JCM 1419 / LMG 5710 / VKM B-1787</strain>
    </source>
</reference>
<dbReference type="RefSeq" id="WP_010965466.1">
    <property type="nucleotide sequence ID" value="NC_003030.1"/>
</dbReference>
<dbReference type="Gene3D" id="6.10.10.10">
    <property type="entry name" value="Flagellar export chaperone, C-terminal domain"/>
    <property type="match status" value="1"/>
</dbReference>
<dbReference type="STRING" id="272562.CA_C2167"/>
<dbReference type="PANTHER" id="PTHR42792">
    <property type="entry name" value="FLAGELLIN"/>
    <property type="match status" value="1"/>
</dbReference>
<dbReference type="PATRIC" id="fig|272562.8.peg.2369"/>
<dbReference type="Proteomes" id="UP000000814">
    <property type="component" value="Chromosome"/>
</dbReference>
<protein>
    <recommendedName>
        <fullName evidence="2 4">Flagellin</fullName>
    </recommendedName>
</protein>
<evidence type="ECO:0000256" key="4">
    <source>
        <dbReference type="RuleBase" id="RU362073"/>
    </source>
</evidence>
<keyword evidence="7" id="KW-0966">Cell projection</keyword>
<evidence type="ECO:0000256" key="2">
    <source>
        <dbReference type="ARBA" id="ARBA00020110"/>
    </source>
</evidence>
<dbReference type="InterPro" id="IPR001492">
    <property type="entry name" value="Flagellin"/>
</dbReference>
<evidence type="ECO:0000313" key="8">
    <source>
        <dbReference type="Proteomes" id="UP000000814"/>
    </source>
</evidence>
<dbReference type="Pfam" id="PF00700">
    <property type="entry name" value="Flagellin_C"/>
    <property type="match status" value="1"/>
</dbReference>
<comment type="subcellular location">
    <subcellularLocation>
        <location evidence="4">Secreted</location>
    </subcellularLocation>
    <subcellularLocation>
        <location evidence="4">Bacterial flagellum</location>
    </subcellularLocation>
</comment>
<dbReference type="SUPFAM" id="SSF64518">
    <property type="entry name" value="Phase 1 flagellin"/>
    <property type="match status" value="1"/>
</dbReference>